<dbReference type="Pfam" id="PF00698">
    <property type="entry name" value="Acyl_transf_1"/>
    <property type="match status" value="2"/>
</dbReference>
<evidence type="ECO:0000259" key="10">
    <source>
        <dbReference type="PROSITE" id="PS50075"/>
    </source>
</evidence>
<dbReference type="Gene3D" id="6.10.140.1830">
    <property type="match status" value="1"/>
</dbReference>
<dbReference type="InterPro" id="IPR032821">
    <property type="entry name" value="PKS_assoc"/>
</dbReference>
<keyword evidence="3" id="KW-0596">Phosphopantetheine</keyword>
<dbReference type="InterPro" id="IPR057326">
    <property type="entry name" value="KR_dom"/>
</dbReference>
<dbReference type="Pfam" id="PF21089">
    <property type="entry name" value="PKS_DH_N"/>
    <property type="match status" value="1"/>
</dbReference>
<feature type="active site" description="Proton acceptor; for dehydratase activity" evidence="9">
    <location>
        <position position="972"/>
    </location>
</feature>
<dbReference type="CDD" id="cd00833">
    <property type="entry name" value="PKS"/>
    <property type="match status" value="2"/>
</dbReference>
<dbReference type="SMART" id="SM01294">
    <property type="entry name" value="PKS_PP_betabranch"/>
    <property type="match status" value="1"/>
</dbReference>
<dbReference type="Gene3D" id="3.40.47.10">
    <property type="match status" value="2"/>
</dbReference>
<dbReference type="PROSITE" id="PS00606">
    <property type="entry name" value="KS3_1"/>
    <property type="match status" value="2"/>
</dbReference>
<feature type="domain" description="Ketosynthase family 3 (KS3)" evidence="11">
    <location>
        <begin position="33"/>
        <end position="458"/>
    </location>
</feature>
<keyword evidence="5" id="KW-0808">Transferase</keyword>
<dbReference type="Gene3D" id="3.40.366.10">
    <property type="entry name" value="Malonyl-Coenzyme A Acyl Carrier Protein, domain 2"/>
    <property type="match status" value="2"/>
</dbReference>
<dbReference type="InterPro" id="IPR020841">
    <property type="entry name" value="PKS_Beta-ketoAc_synthase_dom"/>
</dbReference>
<comment type="caution">
    <text evidence="13">The sequence shown here is derived from an EMBL/GenBank/DDBJ whole genome shotgun (WGS) entry which is preliminary data.</text>
</comment>
<dbReference type="InterPro" id="IPR036736">
    <property type="entry name" value="ACP-like_sf"/>
</dbReference>
<evidence type="ECO:0000256" key="6">
    <source>
        <dbReference type="ARBA" id="ARBA00023194"/>
    </source>
</evidence>
<dbReference type="PROSITE" id="PS00012">
    <property type="entry name" value="PHOSPHOPANTETHEINE"/>
    <property type="match status" value="1"/>
</dbReference>
<dbReference type="InterPro" id="IPR049900">
    <property type="entry name" value="PKS_mFAS_DH"/>
</dbReference>
<dbReference type="InterPro" id="IPR009081">
    <property type="entry name" value="PP-bd_ACP"/>
</dbReference>
<dbReference type="SMART" id="SM00822">
    <property type="entry name" value="PKS_KR"/>
    <property type="match status" value="1"/>
</dbReference>
<reference evidence="13 14" key="1">
    <citation type="submission" date="2020-03" db="EMBL/GenBank/DDBJ databases">
        <title>WGS of actinomycetes isolated from Thailand.</title>
        <authorList>
            <person name="Thawai C."/>
        </authorList>
    </citation>
    <scope>NUCLEOTIDE SEQUENCE [LARGE SCALE GENOMIC DNA]</scope>
    <source>
        <strain evidence="13 14">PRB2-1</strain>
    </source>
</reference>
<dbReference type="Pfam" id="PF08659">
    <property type="entry name" value="KR"/>
    <property type="match status" value="1"/>
</dbReference>
<dbReference type="Proteomes" id="UP000734511">
    <property type="component" value="Unassembled WGS sequence"/>
</dbReference>
<dbReference type="SUPFAM" id="SSF53901">
    <property type="entry name" value="Thiolase-like"/>
    <property type="match status" value="2"/>
</dbReference>
<evidence type="ECO:0000313" key="13">
    <source>
        <dbReference type="EMBL" id="NJP44346.1"/>
    </source>
</evidence>
<evidence type="ECO:0000256" key="3">
    <source>
        <dbReference type="ARBA" id="ARBA00022450"/>
    </source>
</evidence>
<dbReference type="Pfam" id="PF08990">
    <property type="entry name" value="Docking"/>
    <property type="match status" value="1"/>
</dbReference>
<dbReference type="InterPro" id="IPR042104">
    <property type="entry name" value="PKS_dehydratase_sf"/>
</dbReference>
<keyword evidence="6" id="KW-0045">Antibiotic biosynthesis</keyword>
<dbReference type="InterPro" id="IPR020806">
    <property type="entry name" value="PKS_PP-bd"/>
</dbReference>
<evidence type="ECO:0000313" key="14">
    <source>
        <dbReference type="Proteomes" id="UP000734511"/>
    </source>
</evidence>
<dbReference type="InterPro" id="IPR036291">
    <property type="entry name" value="NAD(P)-bd_dom_sf"/>
</dbReference>
<evidence type="ECO:0000259" key="12">
    <source>
        <dbReference type="PROSITE" id="PS52019"/>
    </source>
</evidence>
<keyword evidence="8" id="KW-0012">Acyltransferase</keyword>
<dbReference type="InterPro" id="IPR018201">
    <property type="entry name" value="Ketoacyl_synth_AS"/>
</dbReference>
<dbReference type="InterPro" id="IPR016035">
    <property type="entry name" value="Acyl_Trfase/lysoPLipase"/>
</dbReference>
<dbReference type="Pfam" id="PF18369">
    <property type="entry name" value="PKS_DE"/>
    <property type="match status" value="1"/>
</dbReference>
<dbReference type="EMBL" id="JAATEJ010000008">
    <property type="protein sequence ID" value="NJP44346.1"/>
    <property type="molecule type" value="Genomic_DNA"/>
</dbReference>
<name>A0ABX0ZM40_9ACTN</name>
<feature type="region of interest" description="N-terminal hotdog fold" evidence="9">
    <location>
        <begin position="940"/>
        <end position="1062"/>
    </location>
</feature>
<dbReference type="InterPro" id="IPR016036">
    <property type="entry name" value="Malonyl_transacylase_ACP-bd"/>
</dbReference>
<accession>A0ABX0ZM40</accession>
<feature type="domain" description="Carrier" evidence="10">
    <location>
        <begin position="1701"/>
        <end position="1776"/>
    </location>
</feature>
<keyword evidence="4" id="KW-0597">Phosphoprotein</keyword>
<dbReference type="InterPro" id="IPR015083">
    <property type="entry name" value="NorB/c/GfsB-D-like_docking"/>
</dbReference>
<evidence type="ECO:0000256" key="9">
    <source>
        <dbReference type="PROSITE-ProRule" id="PRU01363"/>
    </source>
</evidence>
<dbReference type="Pfam" id="PF02801">
    <property type="entry name" value="Ketoacyl-synt_C"/>
    <property type="match status" value="2"/>
</dbReference>
<dbReference type="InterPro" id="IPR049552">
    <property type="entry name" value="PKS_DH_N"/>
</dbReference>
<dbReference type="Pfam" id="PF00109">
    <property type="entry name" value="ketoacyl-synt"/>
    <property type="match status" value="2"/>
</dbReference>
<dbReference type="Pfam" id="PF16197">
    <property type="entry name" value="KAsynt_C_assoc"/>
    <property type="match status" value="2"/>
</dbReference>
<dbReference type="InterPro" id="IPR041618">
    <property type="entry name" value="PKS_DE"/>
</dbReference>
<dbReference type="InterPro" id="IPR016039">
    <property type="entry name" value="Thiolase-like"/>
</dbReference>
<keyword evidence="14" id="KW-1185">Reference proteome</keyword>
<dbReference type="Gene3D" id="1.10.1200.10">
    <property type="entry name" value="ACP-like"/>
    <property type="match status" value="2"/>
</dbReference>
<dbReference type="SUPFAM" id="SSF52151">
    <property type="entry name" value="FabD/lysophospholipase-like"/>
    <property type="match status" value="2"/>
</dbReference>
<dbReference type="SUPFAM" id="SSF47336">
    <property type="entry name" value="ACP-like"/>
    <property type="match status" value="2"/>
</dbReference>
<evidence type="ECO:0000256" key="4">
    <source>
        <dbReference type="ARBA" id="ARBA00022553"/>
    </source>
</evidence>
<dbReference type="InterPro" id="IPR014030">
    <property type="entry name" value="Ketoacyl_synth_N"/>
</dbReference>
<dbReference type="SMART" id="SM00826">
    <property type="entry name" value="PKS_DH"/>
    <property type="match status" value="1"/>
</dbReference>
<feature type="region of interest" description="C-terminal hotdog fold" evidence="9">
    <location>
        <begin position="1074"/>
        <end position="1211"/>
    </location>
</feature>
<sequence length="2834" mass="292556">MADEKELVDYLRRLAADLHDTRRQLRENEDRAREPIAIVGMACRYPGDVSSPDDLWRLVATGGDGIGPAPDDRGWQVMTDTGAAGAGAQALREGGFLHGATRFDAGFFGISPREALVMDPQQRIALEAAWEAVEHAGIDATRLRGSRTGVFLGVASADYVSVAQRMPELAKGYMMTGIGTSVVSGRVSYVLGLEGPAVTVDTACSSSLVALHLAAQALRSGECTLALAGGVTVMSTPGVFVDFSKQSGLAPDGRCKAFGGAADGTGFAEGVGMLVVERLSDARRNGHRVLAVVRGSAINQDGASNGLTAPNGPSQQRVIRQALANARVPAAEIDAVEAHGTGTVLGDPIEAQALLATYGQERPAERPLWLGSLKSNIGHAQAAAGVGGVIKMVMAMRHGVLPQSLHIDEPTPHVEWDTGAVALLTEAREWEAAEGRPRRAGVSSFGISGTNAHIILEEATEPEPAEGEESAAPAAGTPAGGVVPWVLSARSEPALRGQAERLLAAVGGAGAGGAADAAAFDGGRLVDTAWSLAGGRAALEHRAVVVGGFDRLTAGLAALAGGEPAAQVVSGVTGTVGKTVFVFPGQGSQWLGMAAGLLESSPVFAERMRECAAVLSEFADWSLLEVLEDEAALKRVDVIQPVLWAVMVSLAAVWRSVGVEPQAVLGHSQGEIAAAAVSGVLSLRDAAKVVALRSKAIIALSGLGGMASVAQPQELVRERIAAWDGKLSVAAVNGTASTVVSGEVGALEELLAACEADDVRARRIDVDYASHSAQVETIREDLARLLAGIEPRRAEVPFYSTVTGGWVTGTELDATYWYTNLRETVGFEPAVRALLGEAFWTYVECSAHPVLAMAVQETAEDAGIDIVGVGTLRRGEGGWDRFLTSAAEAYVRGVAVDWPSLLPGGAHVDLPTYAFQHERYWPKGGAPGNATGLGLRSTRHPLLGAATSLAGSDGVLLTGRVSLQSAPWLADHRVGGRALMPGTAFVDLAVRAGDEVGCDVVEELTLQAPLVFPEQGGIRLQIVVEGPDEAGRRPFGIHAQTGDDEPWTRHATGVLATGARSTTLGVDSWPPAEAEALDTAGVYDGFAAMEIGYGPLFRGLRKAWRLGDDIIAEVELPGEAGNFALHPALLDAALHPMVLGVVETDTDAPGPWLPFAWRNVAVHATGATALRVRLAPAGPNAVALTVADAGNALVASVESLVVRPLAEAGDDAGPAAHRRSLFRVDWQPLPADKGALPVSAAVVGDPGLAVSGALGMLPHPDLAALRESVAAGTPAPDAVLVPCPAPAEGELPQRVRESVTAALELVKEWLADEAFADSRLVLLTRGAVEDPARDGAAPEDLPGAALWGLVRSAQTENPGRVVLLDTDGTQGSFDALRTALATDEPQLALREGTAYVPRLVRAELPDTPADTGSWDPDGTVLVTGATGTLGRTVARHLVADRGVRHLLLLSRSGAEAPGAAELAEELIALGASVDFAACDAADRDQLAAALALIPADRPLRGVVHAAGALADGVLGSLTAERLEPVLRPKVDAAVHLDELTRDADLTAFVLFSSLAGTVGAAGQANYAAANAFVDALARRRATQGRPAVALAWGMWSRLSGLTGRLDDADLARMARSGLVGLSDEDGLALLDASVASGQPALVPAGLDLSALRAAAAATGALPALFRALVRMPNRRTVEAASAAADTLLDDLAAATESDRPRIVLDVIRSQVAAVLGYAGPSAVDTARPFREIGFDSLTAVEFRNRLSRATGLRLPATLVFDYPTATVLADHLLQHVTGGTATARPAAAVHTAGSDEPIAIVGMSCRFPGGVDSPDALWQLVADGVDAMSGFPTDRNWAVPAPDTAGYTPQGGFLYDAAEFDAALFGISPREALAMDPQHRLFLEAAWEAVERAGIDATTLRGSDTGVFGGLMYHDYLAQLAHVPADAAGFIGTGTSGGVLSGRVAYTFGFEGPAVTVDTACSSSLVALHLAVQALRSGECSLALAGGVTVLSTPGAFADFGRQGGLSHNGRCKSFAGAADGTGWGEGVGVLLVERLSDARRNGHDVLAVVRGTGVNQDGASNGLTAPNGPAQQRLIRHTLAQARLTADQVDVVEGHGTGTTLGDPIEAQALLATYGQGRPADRPLLLGSIKSNIGHTQGAAGVAGVIKMVMAIRNGVAPRTLHVDEPSPHVDWSEGAVRLLTEAEPWPETGRPRRAAVSSFGISGTNAHAIIEQAPPTPEPAAAERPAAAGPVPWLLSARTPAALAGQARALLAHVGADQDADVRDIGYSLAVTRARFKHRAAVVGTDHAAMLRTLAELADGGSPAEAPRGTADPGRTAFLFTGQGSQRAGMGRELHAAQPVFAASFDECCRLLGLDPAVVLDGAGDLDRTGTTQRALFALEVALFRLLESWGIRPDLVAGHSVGEIAAAHVAGVLSLPDACALVEARGRLMEALPEGGAMVSVRAAEQTVRPLLDGLEGVDVAAVNGPASVVISGAAEAVHAVAARLAEQGVRTRQLTVSHAFHSPLMDPMLDDFRAVAEGLSYAPPRLTVVSALTGAVAGDDIRTPGHWVRHVRDTVRFADAVAALAAEGARTFVELGPDGVLTAMVRDALAGTGERVTAVPVLRRDRTEAASVAGALAQLHACGADPDWTAVFAGTGARRVPLPPYAFQRERYWPTPAGGAAASYPGAGSGADDAGFWTAVEAGDPAALAKLLQADGDRGELAAVLPLLAAWRRRSREQAAATANTQAAPAAPAADEGPALRERLRALPPHERLELLTSVVVAETATVLGHTGSGAVEAGSEFFDLGMSSLAAVDLRNRLGELTGVELAVDVVYDHPTPAEVAGHLAAELA</sequence>
<dbReference type="PANTHER" id="PTHR43775:SF51">
    <property type="entry name" value="INACTIVE PHENOLPHTHIOCEROL SYNTHESIS POLYKETIDE SYNTHASE TYPE I PKS1-RELATED"/>
    <property type="match status" value="1"/>
</dbReference>
<dbReference type="PROSITE" id="PS50075">
    <property type="entry name" value="CARRIER"/>
    <property type="match status" value="2"/>
</dbReference>
<dbReference type="InterPro" id="IPR020807">
    <property type="entry name" value="PKS_DH"/>
</dbReference>
<dbReference type="InterPro" id="IPR001227">
    <property type="entry name" value="Ac_transferase_dom_sf"/>
</dbReference>
<dbReference type="SUPFAM" id="SSF55048">
    <property type="entry name" value="Probable ACP-binding domain of malonyl-CoA ACP transacylase"/>
    <property type="match status" value="2"/>
</dbReference>
<dbReference type="InterPro" id="IPR049551">
    <property type="entry name" value="PKS_DH_C"/>
</dbReference>
<evidence type="ECO:0000256" key="2">
    <source>
        <dbReference type="ARBA" id="ARBA00004792"/>
    </source>
</evidence>
<gene>
    <name evidence="13" type="ORF">HCN08_13185</name>
</gene>
<dbReference type="InterPro" id="IPR006162">
    <property type="entry name" value="Ppantetheine_attach_site"/>
</dbReference>
<dbReference type="CDD" id="cd08956">
    <property type="entry name" value="KR_3_FAS_SDR_x"/>
    <property type="match status" value="1"/>
</dbReference>
<dbReference type="Gene3D" id="3.40.50.720">
    <property type="entry name" value="NAD(P)-binding Rossmann-like Domain"/>
    <property type="match status" value="1"/>
</dbReference>
<dbReference type="Pfam" id="PF14765">
    <property type="entry name" value="PS-DH"/>
    <property type="match status" value="1"/>
</dbReference>
<dbReference type="SMART" id="SM00827">
    <property type="entry name" value="PKS_AT"/>
    <property type="match status" value="2"/>
</dbReference>
<dbReference type="InterPro" id="IPR014031">
    <property type="entry name" value="Ketoacyl_synth_C"/>
</dbReference>
<proteinExistence type="predicted"/>
<comment type="cofactor">
    <cofactor evidence="1">
        <name>pantetheine 4'-phosphate</name>
        <dbReference type="ChEBI" id="CHEBI:47942"/>
    </cofactor>
</comment>
<dbReference type="Gene3D" id="3.10.129.110">
    <property type="entry name" value="Polyketide synthase dehydratase"/>
    <property type="match status" value="1"/>
</dbReference>
<feature type="domain" description="Ketosynthase family 3 (KS3)" evidence="11">
    <location>
        <begin position="1795"/>
        <end position="2214"/>
    </location>
</feature>
<dbReference type="InterPro" id="IPR050091">
    <property type="entry name" value="PKS_NRPS_Biosynth_Enz"/>
</dbReference>
<dbReference type="InterPro" id="IPR013968">
    <property type="entry name" value="PKS_KR"/>
</dbReference>
<dbReference type="PANTHER" id="PTHR43775">
    <property type="entry name" value="FATTY ACID SYNTHASE"/>
    <property type="match status" value="1"/>
</dbReference>
<dbReference type="Gene3D" id="3.30.70.3290">
    <property type="match status" value="2"/>
</dbReference>
<keyword evidence="7" id="KW-0511">Multifunctional enzyme</keyword>
<feature type="active site" description="Proton donor; for dehydratase activity" evidence="9">
    <location>
        <position position="1131"/>
    </location>
</feature>
<dbReference type="SUPFAM" id="SSF51735">
    <property type="entry name" value="NAD(P)-binding Rossmann-fold domains"/>
    <property type="match status" value="2"/>
</dbReference>
<dbReference type="SMART" id="SM00825">
    <property type="entry name" value="PKS_KS"/>
    <property type="match status" value="2"/>
</dbReference>
<feature type="domain" description="Carrier" evidence="10">
    <location>
        <begin position="2755"/>
        <end position="2833"/>
    </location>
</feature>
<organism evidence="13 14">
    <name type="scientific">Actinacidiphila epipremni</name>
    <dbReference type="NCBI Taxonomy" id="2053013"/>
    <lineage>
        <taxon>Bacteria</taxon>
        <taxon>Bacillati</taxon>
        <taxon>Actinomycetota</taxon>
        <taxon>Actinomycetes</taxon>
        <taxon>Kitasatosporales</taxon>
        <taxon>Streptomycetaceae</taxon>
        <taxon>Actinacidiphila</taxon>
    </lineage>
</organism>
<dbReference type="PROSITE" id="PS52004">
    <property type="entry name" value="KS3_2"/>
    <property type="match status" value="2"/>
</dbReference>
<dbReference type="SMART" id="SM00823">
    <property type="entry name" value="PKS_PP"/>
    <property type="match status" value="2"/>
</dbReference>
<evidence type="ECO:0000256" key="7">
    <source>
        <dbReference type="ARBA" id="ARBA00023268"/>
    </source>
</evidence>
<dbReference type="PROSITE" id="PS52019">
    <property type="entry name" value="PKS_MFAS_DH"/>
    <property type="match status" value="1"/>
</dbReference>
<dbReference type="InterPro" id="IPR014043">
    <property type="entry name" value="Acyl_transferase_dom"/>
</dbReference>
<evidence type="ECO:0000256" key="5">
    <source>
        <dbReference type="ARBA" id="ARBA00022679"/>
    </source>
</evidence>
<protein>
    <submittedName>
        <fullName evidence="13">SDR family NAD(P)-dependent oxidoreductase</fullName>
    </submittedName>
</protein>
<evidence type="ECO:0000259" key="11">
    <source>
        <dbReference type="PROSITE" id="PS52004"/>
    </source>
</evidence>
<feature type="domain" description="PKS/mFAS DH" evidence="12">
    <location>
        <begin position="940"/>
        <end position="1211"/>
    </location>
</feature>
<comment type="pathway">
    <text evidence="2">Antibiotic biosynthesis.</text>
</comment>
<dbReference type="RefSeq" id="WP_167983210.1">
    <property type="nucleotide sequence ID" value="NZ_JAATEJ010000008.1"/>
</dbReference>
<evidence type="ECO:0000256" key="8">
    <source>
        <dbReference type="ARBA" id="ARBA00023315"/>
    </source>
</evidence>
<evidence type="ECO:0000256" key="1">
    <source>
        <dbReference type="ARBA" id="ARBA00001957"/>
    </source>
</evidence>
<dbReference type="Pfam" id="PF00550">
    <property type="entry name" value="PP-binding"/>
    <property type="match status" value="2"/>
</dbReference>